<organism evidence="10 11">
    <name type="scientific">Prochlorothrix hollandica PCC 9006 = CALU 1027</name>
    <dbReference type="NCBI Taxonomy" id="317619"/>
    <lineage>
        <taxon>Bacteria</taxon>
        <taxon>Bacillati</taxon>
        <taxon>Cyanobacteriota</taxon>
        <taxon>Cyanophyceae</taxon>
        <taxon>Prochlorotrichales</taxon>
        <taxon>Prochlorotrichaceae</taxon>
        <taxon>Prochlorothrix</taxon>
    </lineage>
</organism>
<comment type="pathway">
    <text evidence="3">Sphingolipid metabolism.</text>
</comment>
<evidence type="ECO:0000256" key="1">
    <source>
        <dbReference type="ARBA" id="ARBA00004141"/>
    </source>
</evidence>
<evidence type="ECO:0000256" key="2">
    <source>
        <dbReference type="ARBA" id="ARBA00004760"/>
    </source>
</evidence>
<keyword evidence="5 10" id="KW-0808">Transferase</keyword>
<dbReference type="RefSeq" id="WP_044077308.1">
    <property type="nucleotide sequence ID" value="NZ_KB235941.1"/>
</dbReference>
<comment type="caution">
    <text evidence="10">The sequence shown here is derived from an EMBL/GenBank/DDBJ whole genome shotgun (WGS) entry which is preliminary data.</text>
</comment>
<evidence type="ECO:0000256" key="6">
    <source>
        <dbReference type="ARBA" id="ARBA00022692"/>
    </source>
</evidence>
<feature type="transmembrane region" description="Helical" evidence="9">
    <location>
        <begin position="12"/>
        <end position="32"/>
    </location>
</feature>
<dbReference type="eggNOG" id="COG1215">
    <property type="taxonomic scope" value="Bacteria"/>
</dbReference>
<keyword evidence="7 9" id="KW-1133">Transmembrane helix</keyword>
<evidence type="ECO:0000256" key="4">
    <source>
        <dbReference type="ARBA" id="ARBA00022676"/>
    </source>
</evidence>
<dbReference type="Proteomes" id="UP000034681">
    <property type="component" value="Unassembled WGS sequence"/>
</dbReference>
<dbReference type="Gene3D" id="3.90.550.10">
    <property type="entry name" value="Spore Coat Polysaccharide Biosynthesis Protein SpsA, Chain A"/>
    <property type="match status" value="1"/>
</dbReference>
<evidence type="ECO:0000256" key="8">
    <source>
        <dbReference type="ARBA" id="ARBA00023136"/>
    </source>
</evidence>
<keyword evidence="6 9" id="KW-0812">Transmembrane</keyword>
<dbReference type="AlphaFoldDB" id="A0A0M2Q337"/>
<dbReference type="GO" id="GO:0016020">
    <property type="term" value="C:membrane"/>
    <property type="evidence" value="ECO:0007669"/>
    <property type="project" value="UniProtKB-SubCell"/>
</dbReference>
<dbReference type="InterPro" id="IPR029044">
    <property type="entry name" value="Nucleotide-diphossugar_trans"/>
</dbReference>
<comment type="subcellular location">
    <subcellularLocation>
        <location evidence="1">Membrane</location>
        <topology evidence="1">Multi-pass membrane protein</topology>
    </subcellularLocation>
</comment>
<evidence type="ECO:0000256" key="7">
    <source>
        <dbReference type="ARBA" id="ARBA00022989"/>
    </source>
</evidence>
<keyword evidence="8 9" id="KW-0472">Membrane</keyword>
<evidence type="ECO:0000313" key="10">
    <source>
        <dbReference type="EMBL" id="KKJ01678.1"/>
    </source>
</evidence>
<proteinExistence type="predicted"/>
<keyword evidence="11" id="KW-1185">Reference proteome</keyword>
<evidence type="ECO:0000256" key="5">
    <source>
        <dbReference type="ARBA" id="ARBA00022679"/>
    </source>
</evidence>
<gene>
    <name evidence="10" type="ORF">PROH_03135</name>
</gene>
<comment type="pathway">
    <text evidence="2">Lipid metabolism; sphingolipid metabolism.</text>
</comment>
<evidence type="ECO:0000256" key="9">
    <source>
        <dbReference type="SAM" id="Phobius"/>
    </source>
</evidence>
<dbReference type="PANTHER" id="PTHR12726">
    <property type="entry name" value="CERAMIDE GLUCOSYLTRANSFERASE"/>
    <property type="match status" value="1"/>
</dbReference>
<keyword evidence="4" id="KW-0328">Glycosyltransferase</keyword>
<evidence type="ECO:0000256" key="3">
    <source>
        <dbReference type="ARBA" id="ARBA00004991"/>
    </source>
</evidence>
<dbReference type="SUPFAM" id="SSF53448">
    <property type="entry name" value="Nucleotide-diphospho-sugar transferases"/>
    <property type="match status" value="1"/>
</dbReference>
<name>A0A0M2Q337_PROHO</name>
<dbReference type="EMBL" id="AJTX02000002">
    <property type="protein sequence ID" value="KKJ01678.1"/>
    <property type="molecule type" value="Genomic_DNA"/>
</dbReference>
<dbReference type="STRING" id="317619.GCA_000332315_03883"/>
<sequence length="390" mass="43512">MFATLQFVLEILLLLLTCAAWGFYGACGWFSLRFFSRHRSQPSFDPQPVSILIPVRGVDQGALANWDSFCNQDYGTYEVLFGVMDAADPAVPILQGLTEKYPDRVRLLTNLPARGINHQISNLSYLVEAAQYEQVIFADSDIRVTPDYLQWVTAPLADPAVGVVTCGYVDHQPRRVGAAMASLGRGIDFIPSVLIARALDGGLKFALGPTIATRRSVLADFGGLAMVFNRIGSDFHIGQLAVGAGYRVELSPYVLENDCGQEPLQEVFQRELRWCRTIRWNRGAQYYGILFTHGTVYSVLLLLLSGFQPWAWAVVGLTLGLRWLQGAITVQLLRSPGLLPWLWLLPFRDLMTFVIWLMGSQGQNIFWRGRWLRVGDKGALQEMSSSTKSS</sequence>
<dbReference type="Pfam" id="PF13506">
    <property type="entry name" value="Glyco_transf_21"/>
    <property type="match status" value="1"/>
</dbReference>
<accession>A0A0M2Q337</accession>
<dbReference type="GO" id="GO:0008120">
    <property type="term" value="F:ceramide glucosyltransferase activity"/>
    <property type="evidence" value="ECO:0007669"/>
    <property type="project" value="TreeGrafter"/>
</dbReference>
<dbReference type="PANTHER" id="PTHR12726:SF0">
    <property type="entry name" value="CERAMIDE GLUCOSYLTRANSFERASE"/>
    <property type="match status" value="1"/>
</dbReference>
<protein>
    <submittedName>
        <fullName evidence="10">Glycosyl transferase</fullName>
    </submittedName>
</protein>
<dbReference type="OrthoDB" id="9814255at2"/>
<feature type="transmembrane region" description="Helical" evidence="9">
    <location>
        <begin position="286"/>
        <end position="304"/>
    </location>
</feature>
<dbReference type="InterPro" id="IPR025993">
    <property type="entry name" value="Ceramide_glucosylTrfase"/>
</dbReference>
<reference evidence="10" key="1">
    <citation type="submission" date="2012-04" db="EMBL/GenBank/DDBJ databases">
        <authorList>
            <person name="Borisov I.G."/>
            <person name="Ivanikova N.V."/>
            <person name="Pinevich A.V."/>
        </authorList>
    </citation>
    <scope>NUCLEOTIDE SEQUENCE</scope>
    <source>
        <strain evidence="10">CALU 1027</strain>
    </source>
</reference>
<dbReference type="GO" id="GO:0006679">
    <property type="term" value="P:glucosylceramide biosynthetic process"/>
    <property type="evidence" value="ECO:0007669"/>
    <property type="project" value="TreeGrafter"/>
</dbReference>
<evidence type="ECO:0000313" key="11">
    <source>
        <dbReference type="Proteomes" id="UP000034681"/>
    </source>
</evidence>